<feature type="domain" description="Glycosyltransferase 2-like" evidence="2">
    <location>
        <begin position="7"/>
        <end position="148"/>
    </location>
</feature>
<dbReference type="EMBL" id="JAAZKV010000007">
    <property type="protein sequence ID" value="NMA44374.1"/>
    <property type="molecule type" value="Genomic_DNA"/>
</dbReference>
<dbReference type="SUPFAM" id="SSF53448">
    <property type="entry name" value="Nucleotide-diphospho-sugar transferases"/>
    <property type="match status" value="1"/>
</dbReference>
<accession>A0A7K4BYN5</accession>
<dbReference type="AlphaFoldDB" id="A0A7K4BYN5"/>
<dbReference type="Pfam" id="PF00535">
    <property type="entry name" value="Glycos_transf_2"/>
    <property type="match status" value="1"/>
</dbReference>
<dbReference type="Gene3D" id="3.90.550.10">
    <property type="entry name" value="Spore Coat Polysaccharide Biosynthesis Protein SpsA, Chain A"/>
    <property type="match status" value="1"/>
</dbReference>
<gene>
    <name evidence="3" type="ORF">GX950_00985</name>
</gene>
<keyword evidence="3" id="KW-0808">Transferase</keyword>
<protein>
    <submittedName>
        <fullName evidence="3">Glycosyltransferase family 2 protein</fullName>
    </submittedName>
</protein>
<reference evidence="3 4" key="1">
    <citation type="journal article" date="2020" name="Biotechnol. Biofuels">
        <title>New insights from the biogas microbiome by comprehensive genome-resolved metagenomics of nearly 1600 species originating from multiple anaerobic digesters.</title>
        <authorList>
            <person name="Campanaro S."/>
            <person name="Treu L."/>
            <person name="Rodriguez-R L.M."/>
            <person name="Kovalovszki A."/>
            <person name="Ziels R.M."/>
            <person name="Maus I."/>
            <person name="Zhu X."/>
            <person name="Kougias P.G."/>
            <person name="Basile A."/>
            <person name="Luo G."/>
            <person name="Schluter A."/>
            <person name="Konstantinidis K.T."/>
            <person name="Angelidaki I."/>
        </authorList>
    </citation>
    <scope>NUCLEOTIDE SEQUENCE [LARGE SCALE GENOMIC DNA]</scope>
    <source>
        <strain evidence="3">AS22ysBPME_79</strain>
    </source>
</reference>
<name>A0A7K4BYN5_9ARCH</name>
<evidence type="ECO:0000313" key="4">
    <source>
        <dbReference type="Proteomes" id="UP000526302"/>
    </source>
</evidence>
<dbReference type="PANTHER" id="PTHR48090:SF7">
    <property type="entry name" value="RFBJ PROTEIN"/>
    <property type="match status" value="1"/>
</dbReference>
<evidence type="ECO:0000256" key="1">
    <source>
        <dbReference type="SAM" id="MobiDB-lite"/>
    </source>
</evidence>
<feature type="region of interest" description="Disordered" evidence="1">
    <location>
        <begin position="271"/>
        <end position="294"/>
    </location>
</feature>
<comment type="caution">
    <text evidence="3">The sequence shown here is derived from an EMBL/GenBank/DDBJ whole genome shotgun (WGS) entry which is preliminary data.</text>
</comment>
<proteinExistence type="predicted"/>
<dbReference type="InterPro" id="IPR050256">
    <property type="entry name" value="Glycosyltransferase_2"/>
</dbReference>
<organism evidence="3 4">
    <name type="scientific">Candidatus Iainarchaeum sp</name>
    <dbReference type="NCBI Taxonomy" id="3101447"/>
    <lineage>
        <taxon>Archaea</taxon>
        <taxon>Candidatus Iainarchaeota</taxon>
        <taxon>Candidatus Iainarchaeia</taxon>
        <taxon>Candidatus Iainarchaeales</taxon>
        <taxon>Candidatus Iainarchaeaceae</taxon>
        <taxon>Candidatus Iainarchaeum</taxon>
    </lineage>
</organism>
<evidence type="ECO:0000313" key="3">
    <source>
        <dbReference type="EMBL" id="NMA44374.1"/>
    </source>
</evidence>
<sequence>MNNIVAVVFAYNEAKHLPRTLQILNKQKNEGRINKIVVVNDGSTDGTKRIALQNGAIVVSHPQNLGKRASFITGANKARTLGADIMLNFDADLVHLPTKTLTEMVNGIRNGKDMMIAQQMEKNFIGEKTKDNKIKERNFRKTLMQRSNAQRAIKMSALAPLFNGNKKWLRFLSAPVKGRIAALEVLIQTNPEMVKKINAQKNKWELEAALDILIRKQKFTEGKVYTEAAFKKEKKRHKIGVLEDAQTIAANKMKRTQEARNRLARMKRNKRMRERIKQQKVVQTKIKQQNLRRK</sequence>
<dbReference type="PANTHER" id="PTHR48090">
    <property type="entry name" value="UNDECAPRENYL-PHOSPHATE 4-DEOXY-4-FORMAMIDO-L-ARABINOSE TRANSFERASE-RELATED"/>
    <property type="match status" value="1"/>
</dbReference>
<dbReference type="Proteomes" id="UP000526302">
    <property type="component" value="Unassembled WGS sequence"/>
</dbReference>
<dbReference type="InterPro" id="IPR001173">
    <property type="entry name" value="Glyco_trans_2-like"/>
</dbReference>
<dbReference type="GO" id="GO:0016740">
    <property type="term" value="F:transferase activity"/>
    <property type="evidence" value="ECO:0007669"/>
    <property type="project" value="UniProtKB-KW"/>
</dbReference>
<dbReference type="InterPro" id="IPR029044">
    <property type="entry name" value="Nucleotide-diphossugar_trans"/>
</dbReference>
<evidence type="ECO:0000259" key="2">
    <source>
        <dbReference type="Pfam" id="PF00535"/>
    </source>
</evidence>
<feature type="compositionally biased region" description="Low complexity" evidence="1">
    <location>
        <begin position="279"/>
        <end position="294"/>
    </location>
</feature>